<organism evidence="1">
    <name type="scientific">mine drainage metagenome</name>
    <dbReference type="NCBI Taxonomy" id="410659"/>
    <lineage>
        <taxon>unclassified sequences</taxon>
        <taxon>metagenomes</taxon>
        <taxon>ecological metagenomes</taxon>
    </lineage>
</organism>
<sequence length="87" mass="9117">MPRAPNAAPTASSSTTQGSRIVSLGRLLEDALKARVLDAENPSDLLPVGILAHSQIHLDEQITVVTVGLYEVTADNLVAPLRHPGLG</sequence>
<gene>
    <name evidence="1" type="ORF">GALL_475560</name>
</gene>
<comment type="caution">
    <text evidence="1">The sequence shown here is derived from an EMBL/GenBank/DDBJ whole genome shotgun (WGS) entry which is preliminary data.</text>
</comment>
<dbReference type="AlphaFoldDB" id="A0A1J5PSX6"/>
<protein>
    <submittedName>
        <fullName evidence="1">Uncharacterized protein</fullName>
    </submittedName>
</protein>
<dbReference type="EMBL" id="MLJW01004005">
    <property type="protein sequence ID" value="OIQ70831.1"/>
    <property type="molecule type" value="Genomic_DNA"/>
</dbReference>
<name>A0A1J5PSX6_9ZZZZ</name>
<reference evidence="1" key="1">
    <citation type="submission" date="2016-10" db="EMBL/GenBank/DDBJ databases">
        <title>Sequence of Gallionella enrichment culture.</title>
        <authorList>
            <person name="Poehlein A."/>
            <person name="Muehling M."/>
            <person name="Daniel R."/>
        </authorList>
    </citation>
    <scope>NUCLEOTIDE SEQUENCE</scope>
</reference>
<evidence type="ECO:0000313" key="1">
    <source>
        <dbReference type="EMBL" id="OIQ70831.1"/>
    </source>
</evidence>
<proteinExistence type="predicted"/>
<accession>A0A1J5PSX6</accession>